<dbReference type="InterPro" id="IPR000222">
    <property type="entry name" value="PP2C_BS"/>
</dbReference>
<keyword evidence="5" id="KW-0723">Serine/threonine-protein kinase</keyword>
<dbReference type="Pfam" id="PF00027">
    <property type="entry name" value="cNMP_binding"/>
    <property type="match status" value="1"/>
</dbReference>
<keyword evidence="10 17" id="KW-0378">Hydrolase</keyword>
<dbReference type="SUPFAM" id="SSF81606">
    <property type="entry name" value="PP2C-like"/>
    <property type="match status" value="1"/>
</dbReference>
<feature type="domain" description="Cyclic nucleotide-binding" evidence="21">
    <location>
        <begin position="601"/>
        <end position="726"/>
    </location>
</feature>
<dbReference type="AlphaFoldDB" id="A0AAQ3JYR0"/>
<comment type="cofactor">
    <cofactor evidence="2">
        <name>Mg(2+)</name>
        <dbReference type="ChEBI" id="CHEBI:18420"/>
    </cofactor>
</comment>
<evidence type="ECO:0000259" key="22">
    <source>
        <dbReference type="PROSITE" id="PS51746"/>
    </source>
</evidence>
<keyword evidence="24" id="KW-1185">Reference proteome</keyword>
<dbReference type="CDD" id="cd00038">
    <property type="entry name" value="CAP_ED"/>
    <property type="match status" value="2"/>
</dbReference>
<dbReference type="GO" id="GO:0005952">
    <property type="term" value="C:cAMP-dependent protein kinase complex"/>
    <property type="evidence" value="ECO:0007669"/>
    <property type="project" value="TreeGrafter"/>
</dbReference>
<dbReference type="SUPFAM" id="SSF51206">
    <property type="entry name" value="cAMP-binding domain-like"/>
    <property type="match status" value="2"/>
</dbReference>
<evidence type="ECO:0000256" key="16">
    <source>
        <dbReference type="ARBA" id="ARBA00048336"/>
    </source>
</evidence>
<organism evidence="23 24">
    <name type="scientific">Canna indica</name>
    <name type="common">Indian-shot</name>
    <dbReference type="NCBI Taxonomy" id="4628"/>
    <lineage>
        <taxon>Eukaryota</taxon>
        <taxon>Viridiplantae</taxon>
        <taxon>Streptophyta</taxon>
        <taxon>Embryophyta</taxon>
        <taxon>Tracheophyta</taxon>
        <taxon>Spermatophyta</taxon>
        <taxon>Magnoliopsida</taxon>
        <taxon>Liliopsida</taxon>
        <taxon>Zingiberales</taxon>
        <taxon>Cannaceae</taxon>
        <taxon>Canna</taxon>
    </lineage>
</organism>
<dbReference type="EC" id="3.1.3.16" evidence="4"/>
<comment type="cofactor">
    <cofactor evidence="1">
        <name>Mn(2+)</name>
        <dbReference type="ChEBI" id="CHEBI:29035"/>
    </cofactor>
</comment>
<evidence type="ECO:0000256" key="17">
    <source>
        <dbReference type="RuleBase" id="RU003465"/>
    </source>
</evidence>
<evidence type="ECO:0000256" key="7">
    <source>
        <dbReference type="ARBA" id="ARBA00022723"/>
    </source>
</evidence>
<dbReference type="InterPro" id="IPR000719">
    <property type="entry name" value="Prot_kinase_dom"/>
</dbReference>
<feature type="coiled-coil region" evidence="18">
    <location>
        <begin position="786"/>
        <end position="813"/>
    </location>
</feature>
<comment type="similarity">
    <text evidence="3 17">Belongs to the PP2C family.</text>
</comment>
<evidence type="ECO:0000256" key="1">
    <source>
        <dbReference type="ARBA" id="ARBA00001936"/>
    </source>
</evidence>
<evidence type="ECO:0000256" key="12">
    <source>
        <dbReference type="ARBA" id="ARBA00022842"/>
    </source>
</evidence>
<keyword evidence="12" id="KW-0460">Magnesium</keyword>
<feature type="region of interest" description="Disordered" evidence="19">
    <location>
        <begin position="21"/>
        <end position="49"/>
    </location>
</feature>
<feature type="compositionally biased region" description="Basic and acidic residues" evidence="19">
    <location>
        <begin position="22"/>
        <end position="31"/>
    </location>
</feature>
<dbReference type="Pfam" id="PF00481">
    <property type="entry name" value="PP2C"/>
    <property type="match status" value="1"/>
</dbReference>
<dbReference type="Pfam" id="PF00069">
    <property type="entry name" value="Pkinase"/>
    <property type="match status" value="1"/>
</dbReference>
<dbReference type="PROSITE" id="PS51746">
    <property type="entry name" value="PPM_2"/>
    <property type="match status" value="1"/>
</dbReference>
<feature type="domain" description="PPM-type phosphatase" evidence="22">
    <location>
        <begin position="92"/>
        <end position="383"/>
    </location>
</feature>
<dbReference type="SMART" id="SM00220">
    <property type="entry name" value="S_TKc"/>
    <property type="match status" value="1"/>
</dbReference>
<keyword evidence="7" id="KW-0479">Metal-binding</keyword>
<evidence type="ECO:0000259" key="20">
    <source>
        <dbReference type="PROSITE" id="PS50011"/>
    </source>
</evidence>
<dbReference type="InterPro" id="IPR036457">
    <property type="entry name" value="PPM-type-like_dom_sf"/>
</dbReference>
<dbReference type="InterPro" id="IPR018490">
    <property type="entry name" value="cNMP-bd_dom_sf"/>
</dbReference>
<dbReference type="Gene3D" id="3.60.40.10">
    <property type="entry name" value="PPM-type phosphatase domain"/>
    <property type="match status" value="1"/>
</dbReference>
<feature type="domain" description="Protein kinase" evidence="20">
    <location>
        <begin position="767"/>
        <end position="1018"/>
    </location>
</feature>
<evidence type="ECO:0000313" key="23">
    <source>
        <dbReference type="EMBL" id="WOK97226.1"/>
    </source>
</evidence>
<evidence type="ECO:0000256" key="19">
    <source>
        <dbReference type="SAM" id="MobiDB-lite"/>
    </source>
</evidence>
<dbReference type="PRINTS" id="PR00103">
    <property type="entry name" value="CAMPKINASE"/>
</dbReference>
<keyword evidence="11" id="KW-0067">ATP-binding</keyword>
<dbReference type="InterPro" id="IPR011009">
    <property type="entry name" value="Kinase-like_dom_sf"/>
</dbReference>
<evidence type="ECO:0000259" key="21">
    <source>
        <dbReference type="PROSITE" id="PS50042"/>
    </source>
</evidence>
<evidence type="ECO:0000256" key="4">
    <source>
        <dbReference type="ARBA" id="ARBA00013081"/>
    </source>
</evidence>
<evidence type="ECO:0000256" key="8">
    <source>
        <dbReference type="ARBA" id="ARBA00022741"/>
    </source>
</evidence>
<evidence type="ECO:0000256" key="13">
    <source>
        <dbReference type="ARBA" id="ARBA00022912"/>
    </source>
</evidence>
<keyword evidence="13 17" id="KW-0904">Protein phosphatase</keyword>
<evidence type="ECO:0000256" key="3">
    <source>
        <dbReference type="ARBA" id="ARBA00006702"/>
    </source>
</evidence>
<evidence type="ECO:0000256" key="10">
    <source>
        <dbReference type="ARBA" id="ARBA00022801"/>
    </source>
</evidence>
<evidence type="ECO:0000256" key="14">
    <source>
        <dbReference type="ARBA" id="ARBA00023211"/>
    </source>
</evidence>
<gene>
    <name evidence="23" type="ORF">Cni_G05934</name>
</gene>
<dbReference type="GO" id="GO:0004691">
    <property type="term" value="F:cAMP-dependent protein kinase activity"/>
    <property type="evidence" value="ECO:0007669"/>
    <property type="project" value="TreeGrafter"/>
</dbReference>
<dbReference type="PANTHER" id="PTHR24353">
    <property type="entry name" value="CYCLIC NUCLEOTIDE-DEPENDENT PROTEIN KINASE"/>
    <property type="match status" value="1"/>
</dbReference>
<dbReference type="PROSITE" id="PS50042">
    <property type="entry name" value="CNMP_BINDING_3"/>
    <property type="match status" value="2"/>
</dbReference>
<dbReference type="SMART" id="SM00100">
    <property type="entry name" value="cNMP"/>
    <property type="match status" value="2"/>
</dbReference>
<dbReference type="GO" id="GO:0046872">
    <property type="term" value="F:metal ion binding"/>
    <property type="evidence" value="ECO:0007669"/>
    <property type="project" value="UniProtKB-KW"/>
</dbReference>
<evidence type="ECO:0000256" key="9">
    <source>
        <dbReference type="ARBA" id="ARBA00022777"/>
    </source>
</evidence>
<dbReference type="InterPro" id="IPR001932">
    <property type="entry name" value="PPM-type_phosphatase-like_dom"/>
</dbReference>
<sequence length="1075" mass="119976">MGCLYSKDSCLGRVSLSVTSSKRKENGRKGVDYGVSRCSSDSDGEDEDHLNQLSITRDSNVGITRLSRVSSQFLPPEGSRKVRVPIGNYELRYSYLSQRGYYPEALDKPNQDSYSIHTPFGASPDDHFFGVFDGHGENGAQCSQFVKRKLCENLLRNSHFHTDAVEAINAAYLTTNSQLHADGLDDAMSGTTAITILVRGKTIYVANAGDSRAVIAEKRGKDIVAVDLSLDQTPYRNDELERVKNCGARVLTFDQMEGLKNPNVQCWGSTEEGDDGDPPRLWVQNAMYPGTAFTRSIGDSVAESIGVVATPEIFDMELSANHLFFVIASDGVFEFLSSQTVVDMVAKFKDPRDACAAVVAESYRLWLQYETRTDDITIIVVQISGLADMESTETGLDVSMGPLQQAVQVKGSESPSNFGWNSMNHRARQDPSRTQLKAIENYLEIGHVWVPPSPSHRKTWEEEAHIQQALHEHFLFRRLTDSQRHILLDCMRKVDVKPGDIVVQQGGEGDCFYVVGSGEFEVLAVQEEDGKKFTKVLHQYTAEKLSSFGELALMYNKPLQSSVQAVTSGTLWSLKREDFRGILMSKFSILSSLRLLRSVEIFSKLTVLQLSHIADALTEVSFSDGQKIVDKNECLSALYIIQKGKVRLTYRPELLSPNACNLLSSILDHGYHFQERDEHVVEISEGSHFGQWALLDEQINSISAISVGDVVCAVFTKDNFDSIVGPLYKIQQDDHKFKDSKDSSEECTSSSHDSKCKRIQCSDLEWRTSIYSTDSFEIGLVILKGCDNIRSLKRFSKKRIKELQKEDQVLKEKELMKTLSASNFVPKILYTCADESYLGILLDCCLACSLGTMLHSPLDEASAQFYAASIIVALEELHKNSILCRGVSPDILMLDGSGRLQLVDFRFSKKLSGERTFTICGNADYLAPEIILGRGHGFAADWWALGVLIYFMLRAEMPFGSWRESELETFAKIAKGQLTLPQSFSIEVVDLITKLLEVDQAERLGSQGSNSIKSHSWFKGLDWESISNGTFPVPVEVVSRIDAYVDNHAEDTVNPYASPSKDLAELDTTKWFEDW</sequence>
<accession>A0AAQ3JYR0</accession>
<dbReference type="InterPro" id="IPR014710">
    <property type="entry name" value="RmlC-like_jellyroll"/>
</dbReference>
<evidence type="ECO:0000256" key="18">
    <source>
        <dbReference type="SAM" id="Coils"/>
    </source>
</evidence>
<keyword evidence="18" id="KW-0175">Coiled coil</keyword>
<evidence type="ECO:0000313" key="24">
    <source>
        <dbReference type="Proteomes" id="UP001327560"/>
    </source>
</evidence>
<evidence type="ECO:0000256" key="6">
    <source>
        <dbReference type="ARBA" id="ARBA00022679"/>
    </source>
</evidence>
<keyword evidence="8" id="KW-0547">Nucleotide-binding</keyword>
<keyword evidence="9" id="KW-0418">Kinase</keyword>
<proteinExistence type="inferred from homology"/>
<dbReference type="Gene3D" id="1.10.510.10">
    <property type="entry name" value="Transferase(Phosphotransferase) domain 1"/>
    <property type="match status" value="1"/>
</dbReference>
<evidence type="ECO:0000256" key="15">
    <source>
        <dbReference type="ARBA" id="ARBA00047761"/>
    </source>
</evidence>
<evidence type="ECO:0000256" key="2">
    <source>
        <dbReference type="ARBA" id="ARBA00001946"/>
    </source>
</evidence>
<dbReference type="Gene3D" id="2.60.120.10">
    <property type="entry name" value="Jelly Rolls"/>
    <property type="match status" value="2"/>
</dbReference>
<evidence type="ECO:0000256" key="5">
    <source>
        <dbReference type="ARBA" id="ARBA00022527"/>
    </source>
</evidence>
<evidence type="ECO:0000256" key="11">
    <source>
        <dbReference type="ARBA" id="ARBA00022840"/>
    </source>
</evidence>
<dbReference type="InterPro" id="IPR000595">
    <property type="entry name" value="cNMP-bd_dom"/>
</dbReference>
<dbReference type="SMART" id="SM00332">
    <property type="entry name" value="PP2Cc"/>
    <property type="match status" value="1"/>
</dbReference>
<comment type="catalytic activity">
    <reaction evidence="16">
        <text>O-phospho-L-threonyl-[protein] + H2O = L-threonyl-[protein] + phosphate</text>
        <dbReference type="Rhea" id="RHEA:47004"/>
        <dbReference type="Rhea" id="RHEA-COMP:11060"/>
        <dbReference type="Rhea" id="RHEA-COMP:11605"/>
        <dbReference type="ChEBI" id="CHEBI:15377"/>
        <dbReference type="ChEBI" id="CHEBI:30013"/>
        <dbReference type="ChEBI" id="CHEBI:43474"/>
        <dbReference type="ChEBI" id="CHEBI:61977"/>
        <dbReference type="EC" id="3.1.3.16"/>
    </reaction>
</comment>
<feature type="domain" description="Cyclic nucleotide-binding" evidence="21">
    <location>
        <begin position="475"/>
        <end position="584"/>
    </location>
</feature>
<dbReference type="PROSITE" id="PS01032">
    <property type="entry name" value="PPM_1"/>
    <property type="match status" value="1"/>
</dbReference>
<dbReference type="FunFam" id="2.60.120.10:FF:000048">
    <property type="entry name" value="Protein phosphatase 2C and cyclic nucleotide-binding/kinase domain-containing protein"/>
    <property type="match status" value="1"/>
</dbReference>
<comment type="catalytic activity">
    <reaction evidence="15">
        <text>O-phospho-L-seryl-[protein] + H2O = L-seryl-[protein] + phosphate</text>
        <dbReference type="Rhea" id="RHEA:20629"/>
        <dbReference type="Rhea" id="RHEA-COMP:9863"/>
        <dbReference type="Rhea" id="RHEA-COMP:11604"/>
        <dbReference type="ChEBI" id="CHEBI:15377"/>
        <dbReference type="ChEBI" id="CHEBI:29999"/>
        <dbReference type="ChEBI" id="CHEBI:43474"/>
        <dbReference type="ChEBI" id="CHEBI:83421"/>
        <dbReference type="EC" id="3.1.3.16"/>
    </reaction>
</comment>
<keyword evidence="14" id="KW-0464">Manganese</keyword>
<name>A0AAQ3JYR0_9LILI</name>
<dbReference type="EMBL" id="CP136891">
    <property type="protein sequence ID" value="WOK97226.1"/>
    <property type="molecule type" value="Genomic_DNA"/>
</dbReference>
<dbReference type="GO" id="GO:0004722">
    <property type="term" value="F:protein serine/threonine phosphatase activity"/>
    <property type="evidence" value="ECO:0007669"/>
    <property type="project" value="UniProtKB-EC"/>
</dbReference>
<dbReference type="FunFam" id="3.60.40.10:FF:000007">
    <property type="entry name" value="Phosphatase 2C and cyclic nucleotide-binding/kinase domain-containing protein"/>
    <property type="match status" value="1"/>
</dbReference>
<keyword evidence="6" id="KW-0808">Transferase</keyword>
<dbReference type="CDD" id="cd00143">
    <property type="entry name" value="PP2Cc"/>
    <property type="match status" value="1"/>
</dbReference>
<dbReference type="SUPFAM" id="SSF56112">
    <property type="entry name" value="Protein kinase-like (PK-like)"/>
    <property type="match status" value="1"/>
</dbReference>
<protein>
    <recommendedName>
        <fullName evidence="4">protein-serine/threonine phosphatase</fullName>
        <ecNumber evidence="4">3.1.3.16</ecNumber>
    </recommendedName>
</protein>
<dbReference type="Proteomes" id="UP001327560">
    <property type="component" value="Chromosome 2"/>
</dbReference>
<dbReference type="Gene3D" id="3.30.200.20">
    <property type="entry name" value="Phosphorylase Kinase, domain 1"/>
    <property type="match status" value="1"/>
</dbReference>
<reference evidence="23 24" key="1">
    <citation type="submission" date="2023-10" db="EMBL/GenBank/DDBJ databases">
        <title>Chromosome-scale genome assembly provides insights into flower coloration mechanisms of Canna indica.</title>
        <authorList>
            <person name="Li C."/>
        </authorList>
    </citation>
    <scope>NUCLEOTIDE SEQUENCE [LARGE SCALE GENOMIC DNA]</scope>
    <source>
        <tissue evidence="23">Flower</tissue>
    </source>
</reference>
<dbReference type="PROSITE" id="PS50011">
    <property type="entry name" value="PROTEIN_KINASE_DOM"/>
    <property type="match status" value="1"/>
</dbReference>
<dbReference type="PANTHER" id="PTHR24353:SF127">
    <property type="entry name" value="PROTEIN PHOSPHATASE 2C AND CYCLIC NUCLEOTIDE-BINDING_KINASE DOMAIN-CONTAINING PROTEIN"/>
    <property type="match status" value="1"/>
</dbReference>
<dbReference type="GO" id="GO:0005524">
    <property type="term" value="F:ATP binding"/>
    <property type="evidence" value="ECO:0007669"/>
    <property type="project" value="UniProtKB-KW"/>
</dbReference>